<gene>
    <name evidence="1" type="ORF">SAMN04488044_0099</name>
</gene>
<dbReference type="EMBL" id="FQWM01000011">
    <property type="protein sequence ID" value="SHH85896.1"/>
    <property type="molecule type" value="Genomic_DNA"/>
</dbReference>
<keyword evidence="2" id="KW-1185">Reference proteome</keyword>
<protein>
    <recommendedName>
        <fullName evidence="3">Sulfotransferase family protein</fullName>
    </recommendedName>
</protein>
<evidence type="ECO:0000313" key="1">
    <source>
        <dbReference type="EMBL" id="SHH85896.1"/>
    </source>
</evidence>
<dbReference type="OrthoDB" id="8100534at2"/>
<reference evidence="2" key="1">
    <citation type="submission" date="2016-11" db="EMBL/GenBank/DDBJ databases">
        <authorList>
            <person name="Varghese N."/>
            <person name="Submissions S."/>
        </authorList>
    </citation>
    <scope>NUCLEOTIDE SEQUENCE [LARGE SCALE GENOMIC DNA]</scope>
    <source>
        <strain evidence="2">DSM 28223</strain>
    </source>
</reference>
<sequence length="207" mass="23428">MNTERESAILAIGENDTLGPRTYVVIGVMRGGTSMVAGVLRGMGLDLGPQVSEQNHESPLFTRQYSREEMRETLVQYNATHDVWGWKFPHAADYLKDIWDDIVNPHLICVFRDPAANARGLQRWGSQNDGLKATNASLQRQQKNLGLARELACPTLFVSYEKAERHKRQFVRELAAWTGLKADFKAFDFDGFMAAESYKNVADFRKS</sequence>
<dbReference type="Gene3D" id="3.40.50.300">
    <property type="entry name" value="P-loop containing nucleotide triphosphate hydrolases"/>
    <property type="match status" value="1"/>
</dbReference>
<dbReference type="AlphaFoldDB" id="A0A1M5WEG6"/>
<name>A0A1M5WEG6_9RHOB</name>
<evidence type="ECO:0000313" key="2">
    <source>
        <dbReference type="Proteomes" id="UP000184211"/>
    </source>
</evidence>
<accession>A0A1M5WEG6</accession>
<dbReference type="InterPro" id="IPR027417">
    <property type="entry name" value="P-loop_NTPase"/>
</dbReference>
<proteinExistence type="predicted"/>
<dbReference type="RefSeq" id="WP_072794287.1">
    <property type="nucleotide sequence ID" value="NZ_FQWM01000011.1"/>
</dbReference>
<dbReference type="SUPFAM" id="SSF52540">
    <property type="entry name" value="P-loop containing nucleoside triphosphate hydrolases"/>
    <property type="match status" value="1"/>
</dbReference>
<dbReference type="Proteomes" id="UP000184211">
    <property type="component" value="Unassembled WGS sequence"/>
</dbReference>
<evidence type="ECO:0008006" key="3">
    <source>
        <dbReference type="Google" id="ProtNLM"/>
    </source>
</evidence>
<organism evidence="1 2">
    <name type="scientific">Cognatishimia maritima</name>
    <dbReference type="NCBI Taxonomy" id="870908"/>
    <lineage>
        <taxon>Bacteria</taxon>
        <taxon>Pseudomonadati</taxon>
        <taxon>Pseudomonadota</taxon>
        <taxon>Alphaproteobacteria</taxon>
        <taxon>Rhodobacterales</taxon>
        <taxon>Paracoccaceae</taxon>
        <taxon>Cognatishimia</taxon>
    </lineage>
</organism>